<organism evidence="3 4">
    <name type="scientific">Dendrobium nobile</name>
    <name type="common">Orchid</name>
    <dbReference type="NCBI Taxonomy" id="94219"/>
    <lineage>
        <taxon>Eukaryota</taxon>
        <taxon>Viridiplantae</taxon>
        <taxon>Streptophyta</taxon>
        <taxon>Embryophyta</taxon>
        <taxon>Tracheophyta</taxon>
        <taxon>Spermatophyta</taxon>
        <taxon>Magnoliopsida</taxon>
        <taxon>Liliopsida</taxon>
        <taxon>Asparagales</taxon>
        <taxon>Orchidaceae</taxon>
        <taxon>Epidendroideae</taxon>
        <taxon>Malaxideae</taxon>
        <taxon>Dendrobiinae</taxon>
        <taxon>Dendrobium</taxon>
    </lineage>
</organism>
<proteinExistence type="predicted"/>
<keyword evidence="2" id="KW-0812">Transmembrane</keyword>
<name>A0A8T3C971_DENNO</name>
<feature type="transmembrane region" description="Helical" evidence="2">
    <location>
        <begin position="56"/>
        <end position="76"/>
    </location>
</feature>
<evidence type="ECO:0000313" key="4">
    <source>
        <dbReference type="Proteomes" id="UP000829196"/>
    </source>
</evidence>
<protein>
    <submittedName>
        <fullName evidence="3">Uncharacterized protein</fullName>
    </submittedName>
</protein>
<dbReference type="AlphaFoldDB" id="A0A8T3C971"/>
<dbReference type="EMBL" id="JAGYWB010000003">
    <property type="protein sequence ID" value="KAI0527682.1"/>
    <property type="molecule type" value="Genomic_DNA"/>
</dbReference>
<reference evidence="3" key="1">
    <citation type="journal article" date="2022" name="Front. Genet.">
        <title>Chromosome-Scale Assembly of the Dendrobium nobile Genome Provides Insights Into the Molecular Mechanism of the Biosynthesis of the Medicinal Active Ingredient of Dendrobium.</title>
        <authorList>
            <person name="Xu Q."/>
            <person name="Niu S.-C."/>
            <person name="Li K.-L."/>
            <person name="Zheng P.-J."/>
            <person name="Zhang X.-J."/>
            <person name="Jia Y."/>
            <person name="Liu Y."/>
            <person name="Niu Y.-X."/>
            <person name="Yu L.-H."/>
            <person name="Chen D.-F."/>
            <person name="Zhang G.-Q."/>
        </authorList>
    </citation>
    <scope>NUCLEOTIDE SEQUENCE</scope>
    <source>
        <tissue evidence="3">Leaf</tissue>
    </source>
</reference>
<feature type="region of interest" description="Disordered" evidence="1">
    <location>
        <begin position="1"/>
        <end position="45"/>
    </location>
</feature>
<keyword evidence="2" id="KW-1133">Transmembrane helix</keyword>
<comment type="caution">
    <text evidence="3">The sequence shown here is derived from an EMBL/GenBank/DDBJ whole genome shotgun (WGS) entry which is preliminary data.</text>
</comment>
<feature type="compositionally biased region" description="Basic and acidic residues" evidence="1">
    <location>
        <begin position="1"/>
        <end position="18"/>
    </location>
</feature>
<keyword evidence="4" id="KW-1185">Reference proteome</keyword>
<sequence length="79" mass="9351">MREMEEREKGERSSRASELDSSAGPIEGFIEHEENERAQQSKVNKDKIGRTQTLELFCHPILILLIYRFYASWIIVYEF</sequence>
<gene>
    <name evidence="3" type="ORF">KFK09_003287</name>
</gene>
<evidence type="ECO:0000256" key="1">
    <source>
        <dbReference type="SAM" id="MobiDB-lite"/>
    </source>
</evidence>
<feature type="compositionally biased region" description="Basic and acidic residues" evidence="1">
    <location>
        <begin position="29"/>
        <end position="45"/>
    </location>
</feature>
<keyword evidence="2" id="KW-0472">Membrane</keyword>
<evidence type="ECO:0000313" key="3">
    <source>
        <dbReference type="EMBL" id="KAI0527682.1"/>
    </source>
</evidence>
<evidence type="ECO:0000256" key="2">
    <source>
        <dbReference type="SAM" id="Phobius"/>
    </source>
</evidence>
<dbReference type="Proteomes" id="UP000829196">
    <property type="component" value="Unassembled WGS sequence"/>
</dbReference>
<accession>A0A8T3C971</accession>